<keyword evidence="1" id="KW-0732">Signal</keyword>
<dbReference type="NCBIfam" id="TIGR04183">
    <property type="entry name" value="Por_Secre_tail"/>
    <property type="match status" value="1"/>
</dbReference>
<keyword evidence="4" id="KW-1185">Reference proteome</keyword>
<evidence type="ECO:0000313" key="4">
    <source>
        <dbReference type="Proteomes" id="UP001348817"/>
    </source>
</evidence>
<dbReference type="SUPFAM" id="SSF63825">
    <property type="entry name" value="YWTD domain"/>
    <property type="match status" value="1"/>
</dbReference>
<dbReference type="Proteomes" id="UP001348817">
    <property type="component" value="Chromosome"/>
</dbReference>
<dbReference type="Pfam" id="PF18962">
    <property type="entry name" value="Por_Secre_tail"/>
    <property type="match status" value="1"/>
</dbReference>
<dbReference type="EMBL" id="AP025314">
    <property type="protein sequence ID" value="BDD09288.1"/>
    <property type="molecule type" value="Genomic_DNA"/>
</dbReference>
<dbReference type="InterPro" id="IPR026444">
    <property type="entry name" value="Secre_tail"/>
</dbReference>
<dbReference type="KEGG" id="fax:FUAX_17200"/>
<proteinExistence type="predicted"/>
<gene>
    <name evidence="3" type="ORF">FUAX_17200</name>
</gene>
<evidence type="ECO:0000256" key="1">
    <source>
        <dbReference type="SAM" id="SignalP"/>
    </source>
</evidence>
<organism evidence="3 4">
    <name type="scientific">Fulvitalea axinellae</name>
    <dbReference type="NCBI Taxonomy" id="1182444"/>
    <lineage>
        <taxon>Bacteria</taxon>
        <taxon>Pseudomonadati</taxon>
        <taxon>Bacteroidota</taxon>
        <taxon>Cytophagia</taxon>
        <taxon>Cytophagales</taxon>
        <taxon>Persicobacteraceae</taxon>
        <taxon>Fulvitalea</taxon>
    </lineage>
</organism>
<evidence type="ECO:0000259" key="2">
    <source>
        <dbReference type="Pfam" id="PF18962"/>
    </source>
</evidence>
<reference evidence="3 4" key="1">
    <citation type="submission" date="2021-12" db="EMBL/GenBank/DDBJ databases">
        <title>Genome sequencing of bacteria with rrn-lacking chromosome and rrn-plasmid.</title>
        <authorList>
            <person name="Anda M."/>
            <person name="Iwasaki W."/>
        </authorList>
    </citation>
    <scope>NUCLEOTIDE SEQUENCE [LARGE SCALE GENOMIC DNA]</scope>
    <source>
        <strain evidence="3 4">DSM 100852</strain>
    </source>
</reference>
<evidence type="ECO:0000313" key="3">
    <source>
        <dbReference type="EMBL" id="BDD09288.1"/>
    </source>
</evidence>
<feature type="domain" description="Secretion system C-terminal sorting" evidence="2">
    <location>
        <begin position="2562"/>
        <end position="2630"/>
    </location>
</feature>
<name>A0AAU9CMP4_9BACT</name>
<feature type="chain" id="PRO_5043829586" description="Secretion system C-terminal sorting domain-containing protein" evidence="1">
    <location>
        <begin position="26"/>
        <end position="2631"/>
    </location>
</feature>
<feature type="signal peptide" evidence="1">
    <location>
        <begin position="1"/>
        <end position="25"/>
    </location>
</feature>
<protein>
    <recommendedName>
        <fullName evidence="2">Secretion system C-terminal sorting domain-containing protein</fullName>
    </recommendedName>
</protein>
<sequence length="2631" mass="284314">MKKNRLIRLLALSMLLTLWCVGARAQYRAVLVSDDSGIGNATSIAVHPISKKVFYSEPFFDNIYRIEDNGTKTLVVPSPPSQAHSIAFDANGDLYIGAVDHIIYKLDFHTNTEVVYSDMSSATVVAGTGAPTTDLENFWSGRSYTHDFPGRIQIIGNKLYIASQFNNSADPIVVINLLDNTVTKNINQRSGNSSLYWQVAVNSSGDIYQKHSDNTISPNNTGTAFVGGGSDPISNGATADDVSLSVDNHIGMAFNLNNDIFYFSDGNKIFSVDNGIISNFAGSGTSTAETRTEISDITSMNIGNARNFHFHDNDLYFVDNQNSSIWKLEILPPASVSVNSQDIGSEYNFGNIIYDQNSGDITFTITNDFDRVINLKGTAPFIALSGTDPGKFELVQSGLNGLDMAIGDTQTFTVKYSPGDITTTGENHEASIAFTVEWLDDDDLPQEEEFTYTLKGSSVKHTIPNNAVSNITANLSDSELNLNTFATENIDNPQYTGTPTFAIEGVTSSIISLDDTDLNNVLLTYDNIGFAQLNITYPATAEYDTKTTSVLVTVSNRENNPADFDLSGLTATYGDLNNKVVIEDYFTGVPVGYDGTISVEALPSSNDVGTLAPDAGNNNKETFTYNNAGSVEIEVIFSQTDTYNEKIIRQTLTVGKKQIRPVISNGINNLKYNPQARDLNNYLSFEDASNDPYFGFTGSATFSNITSDTDLTITNDTDALFEIAKSGYVIEVSIDDRNHEIATANKDVTITVDKADLVITFNNASTTITPGSNSDEITLSDYDSFSDDNHNGTITYTEVDGDNSSTPPPPANDLIDITGIDSDIADPLKGGETWVMVTMTNSDRYEDADAWAKIEIGKAENPVTFNIPTGPYTYGDLDNTLDLTTGLNLFDYDGTPEFYVEPDTGAPGNPNSNHVASISGTVLTYTNAGHTVVKVDLPATDIFKSAVIRRTLTVDKATPTVQFQNFNKTYGDPQFSLLEQISNLPTDYSGTISFTNTNNFNGTNGTVSLSGSNDHLATVGDVGEVRLTVHLAEDANYNARDVNATLEIQKATPTLVFDNFTKKYKYGDNTFDLEDYAYVDEINPGTITFQVEEDFDDAIDLTGSIVTVKRSGVVKLRMNVATTDSYSAHHKIAELTVDRDFPAVTFNDFEALVLDEIELDDLITVPDDYSKANITYSVNNGTGTAELNGIDNSLLETLTTGTVSVTASLAQTDKYDMRVVSATVDIVKRPAPYSISFPDFSRAYGTNPLDLRNKVIVTGDGTLFRSQQIAVSHGMDMTLQTDSYEFSKVDNGNQVVSLSGAYNQTATINKVGVITLEFKINANDYFEEVKVTSNMTVNQISPSITFDNFQKTYGDEDFNLFDHLSVPSDYTGTIEFFDDGGTGSILLSGDSDADVEITGAGHVDIRVALGGDHNYEANNKTARLTIHKADLIPADIFSDFTKTFNDPDFNLDNRLNLPDDYTGAPTYSKATQNPLLGDVALTGDRMQHAELLVSGTIELTANIPHDDNYNSTTATATLTINKDDPVVTFGNIDKTYNDPNFELEATTNAPEPITYQVVSGSEYVALYINPSEPQKTYVSIRGAGTAVIKAVSEEGIINYNEGSATATITISKDDPAILFDNFTKVYGDEPFSLEDDTVLPSDYDGTFTYEKTDTNNTVAQLGGTNNSIVTIERAGAVNFKIVLSGDANYNPAHKVATMTVDRATPTVGFNIPPVTIGDQDLDLNNYIQPPGDYDGKVTYQIEASRDGGAVTLGGPNNEDLTIVQAGEVDIKATFNTDGKYSTASSVSTIVISKAATGITFAIADKTYGDEDFTLEAMSMPAGAEFEYEVVPGGTGDVRLYGDDNEFVEILGAGTVTIRAKALERTNYLPNFEDVTFTIFKADPTIDFQDQAVTYDPNQLFELQAGSVPEGVIDFALTGGTGAIVLEGDRNQFFTVLQAGYVDLTATFEETANFNSGTANAKLTIHKAEPVITFDDIQKTFDDDDFELEATAVSPGDITYSVENGTGAVSLYGDYNKEVRLVKAGNVTIRASIASTVNYKAGVADAELIINKADPLLVTDDADKTYGDVPFELFTVSRSDGDVTYSIDSGEEVISLDGNLVTILQSGVATIATRIEETDNYTSGLAFSTVRVEKAISTIDNFFNIVSTYGDAPFDLDATTNSDGVIRYVLESGDDVVSLNGNEITLLKSGTAMVKAYVQETDKYFASEKIITIEVLRATAVITNFNDLTNTYGDAPVTLTAGTNSDGSLSYSVVSGDDVISLDGAVVTFLKSGVAYIKATVPETDKFLSVERVIKVDVKRAFPKILNFADITATYLDRPVTLDATTNSDSPINYALTSGDDVISLDGPTFTTLKSGTATITASVNETEKYYAGELTITVTVQTARAWIQNIEDMTVKYDSPIFTYEATSNSDGTVLYELLSGSDVINLKDGKVTTLKAGTATVKAYVNDTERFESASRVVTVTVERAVTVIENFDNLVKTVDDPAFILTASSNSDAPISYAKVIDNGVIALEGNKVIIKSPGIAYVKASVPENDKFEAGEKVIAIQVNTVTDVTAAKAQSITVYPVPSDGEVNVEWDGHIDAIVVYDLKGNMVFNADGKGAENKVELNLASGMYVLKAKAGDNTFVKRISIK</sequence>
<accession>A0AAU9CMP4</accession>